<evidence type="ECO:0000313" key="2">
    <source>
        <dbReference type="Proteomes" id="UP001501598"/>
    </source>
</evidence>
<dbReference type="Proteomes" id="UP001501598">
    <property type="component" value="Unassembled WGS sequence"/>
</dbReference>
<protein>
    <submittedName>
        <fullName evidence="1">Uncharacterized protein</fullName>
    </submittedName>
</protein>
<dbReference type="RefSeq" id="WP_345426237.1">
    <property type="nucleotide sequence ID" value="NZ_BAABGT010000100.1"/>
</dbReference>
<evidence type="ECO:0000313" key="1">
    <source>
        <dbReference type="EMBL" id="GAA4557269.1"/>
    </source>
</evidence>
<keyword evidence="2" id="KW-1185">Reference proteome</keyword>
<comment type="caution">
    <text evidence="1">The sequence shown here is derived from an EMBL/GenBank/DDBJ whole genome shotgun (WGS) entry which is preliminary data.</text>
</comment>
<dbReference type="EMBL" id="BAABGT010000100">
    <property type="protein sequence ID" value="GAA4557269.1"/>
    <property type="molecule type" value="Genomic_DNA"/>
</dbReference>
<accession>A0ABP8S222</accession>
<proteinExistence type="predicted"/>
<sequence>MSADPAVALLGQARVLLADRRPHEAWAACAAVAEIARRRGDALLLADAATALRDLRFSPIVEQVHSLCLEALALVADRDPVRAERLRAQRDATRSPWREAPIPAAAPDPESRLLALQAAHRRHQDVSGIDARLGVAAEALALAEASGSAECAAYGHLWRIEALGQQGRRIELDGDLAGLRHAVAQLAQPVWEERLALVRASLFLVEGRFDDCARQTAAVRGFLGLVMRSHLAVLSGEGLEGIEREVRAVLDGAPFFARGWHALLLLALDRHDEAAAIWRAISPHVRDMPREAPEWLVATAGHAELCVKLADTATAAVVHSELLPWASLQIIGAAETPYGGPVALALGRLDLLLGRTEAA</sequence>
<reference evidence="2" key="1">
    <citation type="journal article" date="2019" name="Int. J. Syst. Evol. Microbiol.">
        <title>The Global Catalogue of Microorganisms (GCM) 10K type strain sequencing project: providing services to taxonomists for standard genome sequencing and annotation.</title>
        <authorList>
            <consortium name="The Broad Institute Genomics Platform"/>
            <consortium name="The Broad Institute Genome Sequencing Center for Infectious Disease"/>
            <person name="Wu L."/>
            <person name="Ma J."/>
        </authorList>
    </citation>
    <scope>NUCLEOTIDE SEQUENCE [LARGE SCALE GENOMIC DNA]</scope>
    <source>
        <strain evidence="2">JCM 17906</strain>
    </source>
</reference>
<organism evidence="1 2">
    <name type="scientific">Pseudonocardia xishanensis</name>
    <dbReference type="NCBI Taxonomy" id="630995"/>
    <lineage>
        <taxon>Bacteria</taxon>
        <taxon>Bacillati</taxon>
        <taxon>Actinomycetota</taxon>
        <taxon>Actinomycetes</taxon>
        <taxon>Pseudonocardiales</taxon>
        <taxon>Pseudonocardiaceae</taxon>
        <taxon>Pseudonocardia</taxon>
    </lineage>
</organism>
<name>A0ABP8S222_9PSEU</name>
<gene>
    <name evidence="1" type="ORF">GCM10023175_61230</name>
</gene>